<dbReference type="AlphaFoldDB" id="A0A5R8KCA4"/>
<dbReference type="Proteomes" id="UP000306196">
    <property type="component" value="Unassembled WGS sequence"/>
</dbReference>
<dbReference type="PANTHER" id="PTHR34203">
    <property type="entry name" value="METHYLTRANSFERASE, FKBM FAMILY PROTEIN"/>
    <property type="match status" value="1"/>
</dbReference>
<gene>
    <name evidence="2" type="ORF">FEM03_14575</name>
</gene>
<dbReference type="InterPro" id="IPR006342">
    <property type="entry name" value="FkbM_mtfrase"/>
</dbReference>
<sequence length="257" mass="28483">MPSRSTEYLWHRIQFSTGLTNTVTIRDQWTVRCHPTAKKHFEVFQDDPVQSAELDAFLQNCPPGIQLLDIGAHYGFFAAAAIRFGGPAARVLCIEASPKAAKILQTTIALNQLEHCVQSINVAMGPEDGLLPMLTTGPLAGDYFVVPAETRADVTMVPQRSLASIIQETGFSPTHIKFDIEGFEYEVIEAAIQTLQQHHPIIFLELHGDALHARGKNPGDVLQMLQNAGYNHFLLNDSEITEKDLHHLGFNCRLICS</sequence>
<keyword evidence="2" id="KW-0808">Transferase</keyword>
<dbReference type="NCBIfam" id="TIGR01444">
    <property type="entry name" value="fkbM_fam"/>
    <property type="match status" value="1"/>
</dbReference>
<keyword evidence="3" id="KW-1185">Reference proteome</keyword>
<dbReference type="Gene3D" id="3.40.50.150">
    <property type="entry name" value="Vaccinia Virus protein VP39"/>
    <property type="match status" value="1"/>
</dbReference>
<dbReference type="SUPFAM" id="SSF53335">
    <property type="entry name" value="S-adenosyl-L-methionine-dependent methyltransferases"/>
    <property type="match status" value="1"/>
</dbReference>
<dbReference type="GO" id="GO:0008168">
    <property type="term" value="F:methyltransferase activity"/>
    <property type="evidence" value="ECO:0007669"/>
    <property type="project" value="UniProtKB-KW"/>
</dbReference>
<dbReference type="EMBL" id="VAUV01000010">
    <property type="protein sequence ID" value="TLD69953.1"/>
    <property type="molecule type" value="Genomic_DNA"/>
</dbReference>
<feature type="domain" description="Methyltransferase FkbM" evidence="1">
    <location>
        <begin position="69"/>
        <end position="230"/>
    </location>
</feature>
<dbReference type="GO" id="GO:0032259">
    <property type="term" value="P:methylation"/>
    <property type="evidence" value="ECO:0007669"/>
    <property type="project" value="UniProtKB-KW"/>
</dbReference>
<dbReference type="InterPro" id="IPR029063">
    <property type="entry name" value="SAM-dependent_MTases_sf"/>
</dbReference>
<keyword evidence="2" id="KW-0489">Methyltransferase</keyword>
<dbReference type="PANTHER" id="PTHR34203:SF15">
    <property type="entry name" value="SLL1173 PROTEIN"/>
    <property type="match status" value="1"/>
</dbReference>
<evidence type="ECO:0000259" key="1">
    <source>
        <dbReference type="Pfam" id="PF05050"/>
    </source>
</evidence>
<proteinExistence type="predicted"/>
<comment type="caution">
    <text evidence="2">The sequence shown here is derived from an EMBL/GenBank/DDBJ whole genome shotgun (WGS) entry which is preliminary data.</text>
</comment>
<accession>A0A5R8KCA4</accession>
<dbReference type="OrthoDB" id="186436at2"/>
<dbReference type="Pfam" id="PF05050">
    <property type="entry name" value="Methyltransf_21"/>
    <property type="match status" value="1"/>
</dbReference>
<evidence type="ECO:0000313" key="2">
    <source>
        <dbReference type="EMBL" id="TLD69953.1"/>
    </source>
</evidence>
<name>A0A5R8KCA4_9BACT</name>
<dbReference type="InterPro" id="IPR052514">
    <property type="entry name" value="SAM-dependent_MTase"/>
</dbReference>
<protein>
    <submittedName>
        <fullName evidence="2">FkbM family methyltransferase</fullName>
    </submittedName>
</protein>
<organism evidence="2 3">
    <name type="scientific">Phragmitibacter flavus</name>
    <dbReference type="NCBI Taxonomy" id="2576071"/>
    <lineage>
        <taxon>Bacteria</taxon>
        <taxon>Pseudomonadati</taxon>
        <taxon>Verrucomicrobiota</taxon>
        <taxon>Verrucomicrobiia</taxon>
        <taxon>Verrucomicrobiales</taxon>
        <taxon>Verrucomicrobiaceae</taxon>
        <taxon>Phragmitibacter</taxon>
    </lineage>
</organism>
<reference evidence="2 3" key="1">
    <citation type="submission" date="2019-05" db="EMBL/GenBank/DDBJ databases">
        <title>Verrucobacter flavum gen. nov., sp. nov. a new member of the family Verrucomicrobiaceae.</title>
        <authorList>
            <person name="Szuroczki S."/>
            <person name="Abbaszade G."/>
            <person name="Szabo A."/>
            <person name="Felfoldi T."/>
            <person name="Schumann P."/>
            <person name="Boka K."/>
            <person name="Keki Z."/>
            <person name="Toumi M."/>
            <person name="Toth E."/>
        </authorList>
    </citation>
    <scope>NUCLEOTIDE SEQUENCE [LARGE SCALE GENOMIC DNA]</scope>
    <source>
        <strain evidence="2 3">MG-N-17</strain>
    </source>
</reference>
<evidence type="ECO:0000313" key="3">
    <source>
        <dbReference type="Proteomes" id="UP000306196"/>
    </source>
</evidence>